<dbReference type="InterPro" id="IPR011009">
    <property type="entry name" value="Kinase-like_dom_sf"/>
</dbReference>
<feature type="non-terminal residue" evidence="1">
    <location>
        <position position="1"/>
    </location>
</feature>
<dbReference type="AlphaFoldDB" id="A0A9N9JU73"/>
<gene>
    <name evidence="1" type="ORF">CPELLU_LOCUS17448</name>
</gene>
<evidence type="ECO:0000313" key="2">
    <source>
        <dbReference type="Proteomes" id="UP000789759"/>
    </source>
</evidence>
<dbReference type="SUPFAM" id="SSF56112">
    <property type="entry name" value="Protein kinase-like (PK-like)"/>
    <property type="match status" value="1"/>
</dbReference>
<dbReference type="EMBL" id="CAJVQA010029667">
    <property type="protein sequence ID" value="CAG8797514.1"/>
    <property type="molecule type" value="Genomic_DNA"/>
</dbReference>
<reference evidence="1" key="1">
    <citation type="submission" date="2021-06" db="EMBL/GenBank/DDBJ databases">
        <authorList>
            <person name="Kallberg Y."/>
            <person name="Tangrot J."/>
            <person name="Rosling A."/>
        </authorList>
    </citation>
    <scope>NUCLEOTIDE SEQUENCE</scope>
    <source>
        <strain evidence="1">FL966</strain>
    </source>
</reference>
<dbReference type="Proteomes" id="UP000789759">
    <property type="component" value="Unassembled WGS sequence"/>
</dbReference>
<organism evidence="1 2">
    <name type="scientific">Cetraspora pellucida</name>
    <dbReference type="NCBI Taxonomy" id="1433469"/>
    <lineage>
        <taxon>Eukaryota</taxon>
        <taxon>Fungi</taxon>
        <taxon>Fungi incertae sedis</taxon>
        <taxon>Mucoromycota</taxon>
        <taxon>Glomeromycotina</taxon>
        <taxon>Glomeromycetes</taxon>
        <taxon>Diversisporales</taxon>
        <taxon>Gigasporaceae</taxon>
        <taxon>Cetraspora</taxon>
    </lineage>
</organism>
<comment type="caution">
    <text evidence="1">The sequence shown here is derived from an EMBL/GenBank/DDBJ whole genome shotgun (WGS) entry which is preliminary data.</text>
</comment>
<protein>
    <submittedName>
        <fullName evidence="1">8233_t:CDS:1</fullName>
    </submittedName>
</protein>
<accession>A0A9N9JU73</accession>
<sequence>MSEDWIENKINRGAFSKVYKATLRSTKNIYVLKIIENNEHINRELVNE</sequence>
<proteinExistence type="predicted"/>
<keyword evidence="2" id="KW-1185">Reference proteome</keyword>
<name>A0A9N9JU73_9GLOM</name>
<evidence type="ECO:0000313" key="1">
    <source>
        <dbReference type="EMBL" id="CAG8797514.1"/>
    </source>
</evidence>
<dbReference type="Gene3D" id="3.30.200.20">
    <property type="entry name" value="Phosphorylase Kinase, domain 1"/>
    <property type="match status" value="1"/>
</dbReference>